<name>A0A8J7TBR9_ATRSP</name>
<evidence type="ECO:0000313" key="11">
    <source>
        <dbReference type="Proteomes" id="UP000736164"/>
    </source>
</evidence>
<keyword evidence="6" id="KW-0732">Signal</keyword>
<keyword evidence="7" id="KW-0325">Glycoprotein</keyword>
<dbReference type="InterPro" id="IPR015615">
    <property type="entry name" value="TGF-beta-rel"/>
</dbReference>
<dbReference type="InterPro" id="IPR029034">
    <property type="entry name" value="Cystine-knot_cytokine"/>
</dbReference>
<proteinExistence type="inferred from homology"/>
<keyword evidence="4" id="KW-0964">Secreted</keyword>
<evidence type="ECO:0000256" key="1">
    <source>
        <dbReference type="ARBA" id="ARBA00004613"/>
    </source>
</evidence>
<comment type="caution">
    <text evidence="10">The sequence shown here is derived from an EMBL/GenBank/DDBJ whole genome shotgun (WGS) entry which is preliminary data.</text>
</comment>
<feature type="domain" description="TGF-beta family profile" evidence="9">
    <location>
        <begin position="1"/>
        <end position="66"/>
    </location>
</feature>
<dbReference type="SMART" id="SM00204">
    <property type="entry name" value="TGFB"/>
    <property type="match status" value="1"/>
</dbReference>
<dbReference type="SUPFAM" id="SSF57501">
    <property type="entry name" value="Cystine-knot cytokines"/>
    <property type="match status" value="1"/>
</dbReference>
<dbReference type="AlphaFoldDB" id="A0A8J7TBR9"/>
<evidence type="ECO:0000256" key="4">
    <source>
        <dbReference type="ARBA" id="ARBA00022525"/>
    </source>
</evidence>
<evidence type="ECO:0000256" key="5">
    <source>
        <dbReference type="ARBA" id="ARBA00022685"/>
    </source>
</evidence>
<evidence type="ECO:0000313" key="10">
    <source>
        <dbReference type="EMBL" id="MBN3317433.1"/>
    </source>
</evidence>
<dbReference type="EMBL" id="JAAWVO010035689">
    <property type="protein sequence ID" value="MBN3317433.1"/>
    <property type="molecule type" value="Genomic_DNA"/>
</dbReference>
<dbReference type="Pfam" id="PF00019">
    <property type="entry name" value="TGF_beta"/>
    <property type="match status" value="1"/>
</dbReference>
<keyword evidence="5" id="KW-0165">Cleavage on pair of basic residues</keyword>
<feature type="non-terminal residue" evidence="10">
    <location>
        <position position="66"/>
    </location>
</feature>
<gene>
    <name evidence="10" type="primary">Nodal2a_1</name>
    <name evidence="10" type="ORF">GTO95_0018139</name>
</gene>
<dbReference type="GO" id="GO:0008083">
    <property type="term" value="F:growth factor activity"/>
    <property type="evidence" value="ECO:0007669"/>
    <property type="project" value="UniProtKB-KW"/>
</dbReference>
<dbReference type="InterPro" id="IPR001839">
    <property type="entry name" value="TGF-b_C"/>
</dbReference>
<evidence type="ECO:0000256" key="8">
    <source>
        <dbReference type="RuleBase" id="RU000354"/>
    </source>
</evidence>
<evidence type="ECO:0000256" key="2">
    <source>
        <dbReference type="ARBA" id="ARBA00006656"/>
    </source>
</evidence>
<dbReference type="GO" id="GO:0005615">
    <property type="term" value="C:extracellular space"/>
    <property type="evidence" value="ECO:0007669"/>
    <property type="project" value="TreeGrafter"/>
</dbReference>
<keyword evidence="3" id="KW-0217">Developmental protein</keyword>
<evidence type="ECO:0000256" key="3">
    <source>
        <dbReference type="ARBA" id="ARBA00022473"/>
    </source>
</evidence>
<evidence type="ECO:0000256" key="6">
    <source>
        <dbReference type="ARBA" id="ARBA00022729"/>
    </source>
</evidence>
<comment type="similarity">
    <text evidence="2 8">Belongs to the TGF-beta family.</text>
</comment>
<accession>A0A8J7TBR9</accession>
<organism evidence="10 11">
    <name type="scientific">Atractosteus spatula</name>
    <name type="common">Alligator gar</name>
    <name type="synonym">Lepisosteus spatula</name>
    <dbReference type="NCBI Taxonomy" id="7917"/>
    <lineage>
        <taxon>Eukaryota</taxon>
        <taxon>Metazoa</taxon>
        <taxon>Chordata</taxon>
        <taxon>Craniata</taxon>
        <taxon>Vertebrata</taxon>
        <taxon>Euteleostomi</taxon>
        <taxon>Actinopterygii</taxon>
        <taxon>Neopterygii</taxon>
        <taxon>Holostei</taxon>
        <taxon>Semionotiformes</taxon>
        <taxon>Lepisosteidae</taxon>
        <taxon>Atractosteus</taxon>
    </lineage>
</organism>
<dbReference type="PANTHER" id="PTHR11848">
    <property type="entry name" value="TGF-BETA FAMILY"/>
    <property type="match status" value="1"/>
</dbReference>
<reference evidence="10" key="1">
    <citation type="journal article" date="2021" name="Cell">
        <title>Tracing the genetic footprints of vertebrate landing in non-teleost ray-finned fishes.</title>
        <authorList>
            <person name="Bi X."/>
            <person name="Wang K."/>
            <person name="Yang L."/>
            <person name="Pan H."/>
            <person name="Jiang H."/>
            <person name="Wei Q."/>
            <person name="Fang M."/>
            <person name="Yu H."/>
            <person name="Zhu C."/>
            <person name="Cai Y."/>
            <person name="He Y."/>
            <person name="Gan X."/>
            <person name="Zeng H."/>
            <person name="Yu D."/>
            <person name="Zhu Y."/>
            <person name="Jiang H."/>
            <person name="Qiu Q."/>
            <person name="Yang H."/>
            <person name="Zhang Y.E."/>
            <person name="Wang W."/>
            <person name="Zhu M."/>
            <person name="He S."/>
            <person name="Zhang G."/>
        </authorList>
    </citation>
    <scope>NUCLEOTIDE SEQUENCE</scope>
    <source>
        <strain evidence="10">Allg_001</strain>
    </source>
</reference>
<dbReference type="Proteomes" id="UP000736164">
    <property type="component" value="Unassembled WGS sequence"/>
</dbReference>
<comment type="subcellular location">
    <subcellularLocation>
        <location evidence="1">Secreted</location>
    </subcellularLocation>
</comment>
<feature type="non-terminal residue" evidence="10">
    <location>
        <position position="1"/>
    </location>
</feature>
<keyword evidence="11" id="KW-1185">Reference proteome</keyword>
<dbReference type="GO" id="GO:0007369">
    <property type="term" value="P:gastrulation"/>
    <property type="evidence" value="ECO:0007669"/>
    <property type="project" value="UniProtKB-ARBA"/>
</dbReference>
<keyword evidence="8" id="KW-0339">Growth factor</keyword>
<protein>
    <submittedName>
        <fullName evidence="10">NOD2A protein</fullName>
    </submittedName>
</protein>
<dbReference type="PROSITE" id="PS51362">
    <property type="entry name" value="TGF_BETA_2"/>
    <property type="match status" value="1"/>
</dbReference>
<dbReference type="GO" id="GO:0005125">
    <property type="term" value="F:cytokine activity"/>
    <property type="evidence" value="ECO:0007669"/>
    <property type="project" value="TreeGrafter"/>
</dbReference>
<dbReference type="PANTHER" id="PTHR11848:SF159">
    <property type="entry name" value="NODAL HOMOLOG"/>
    <property type="match status" value="1"/>
</dbReference>
<evidence type="ECO:0000256" key="7">
    <source>
        <dbReference type="ARBA" id="ARBA00023180"/>
    </source>
</evidence>
<dbReference type="Gene3D" id="2.10.90.10">
    <property type="entry name" value="Cystine-knot cytokines"/>
    <property type="match status" value="1"/>
</dbReference>
<evidence type="ECO:0000259" key="9">
    <source>
        <dbReference type="PROSITE" id="PS51362"/>
    </source>
</evidence>
<sequence length="66" mass="7593">MFTYKALHGLAPQYLSSLVKLYHPDKVPSISCVPTRLSPLSMLYYENGKLVLRHHEEMMVEECGCH</sequence>